<keyword evidence="1" id="KW-0812">Transmembrane</keyword>
<dbReference type="PANTHER" id="PTHR24104:SF25">
    <property type="entry name" value="PROTEIN LIN-41"/>
    <property type="match status" value="1"/>
</dbReference>
<dbReference type="CDD" id="cd05819">
    <property type="entry name" value="NHL"/>
    <property type="match status" value="1"/>
</dbReference>
<organism evidence="2 3">
    <name type="scientific">Candidatus Dojkabacteria bacterium CG_4_10_14_0_2_um_filter_Dojkabacteria_WS6_41_15</name>
    <dbReference type="NCBI Taxonomy" id="2014249"/>
    <lineage>
        <taxon>Bacteria</taxon>
        <taxon>Candidatus Dojkabacteria</taxon>
    </lineage>
</organism>
<feature type="transmembrane region" description="Helical" evidence="1">
    <location>
        <begin position="874"/>
        <end position="892"/>
    </location>
</feature>
<evidence type="ECO:0000256" key="1">
    <source>
        <dbReference type="SAM" id="Phobius"/>
    </source>
</evidence>
<dbReference type="Gene3D" id="2.120.10.30">
    <property type="entry name" value="TolB, C-terminal domain"/>
    <property type="match status" value="3"/>
</dbReference>
<dbReference type="GO" id="GO:0043161">
    <property type="term" value="P:proteasome-mediated ubiquitin-dependent protein catabolic process"/>
    <property type="evidence" value="ECO:0007669"/>
    <property type="project" value="TreeGrafter"/>
</dbReference>
<proteinExistence type="predicted"/>
<comment type="caution">
    <text evidence="2">The sequence shown here is derived from an EMBL/GenBank/DDBJ whole genome shotgun (WGS) entry which is preliminary data.</text>
</comment>
<dbReference type="EMBL" id="PFQB01000104">
    <property type="protein sequence ID" value="PJA12745.1"/>
    <property type="molecule type" value="Genomic_DNA"/>
</dbReference>
<sequence>MTSNTANNGGISASSLYTPYAVHVGADGKLYVADYNNNRILIFNTIPTSDYSSADVVVGQPNMASNTGNNGGIGANTIYNPTGVTTYNGKLITAEYSNSRVLIFNSIPTADNAAADVVVGQPDMFHAGGVTVQTTGVTASTLFMPMRLMYDGSKTVVTDYANHRILIYNGLPSTSGVPADVVVGQVDMESRTAALAANRLGWVSGGGFSDGAKLFIADSGYNRVLIYNSIPTTNNASADVVIGQPNKTSSTANNGGISAKSLSGGGKLYSDGTRLFVADSGNHRVLIFTSIPTTDFASADVVIGQPNMTSNTANNGGVSDHSLNSPQSVHVKNGKLYIADTSNQRVLIFNTIPTTDFASADVVIGQPDMVSNVLNNGGIGNKTLNLPIDVFVDELNNVVISDYYNSRALIFNGTPTTNFAEATAVVGQTDFNSSKVGAYNYGFSMVRSAYIADRKLYVADGWGDRILGFALGPQNGNVSLGAYVNSSNINLSLSADDAKDVKVSENANLSGATWQPFDASYAFTLSSGDGAKTVYVKYRDFANYEGSVLSAATTLDTGAPTGTVSINGGTVLTNSQNATLTLSATDATTSVTQMMFSESATFTGASWGAYATSKVFTLSTGDVLKTVYVKYKDAAGNESEAYSSTITLDTTIPTIKITDLGLIDNVPDKTPLYYYFTSQTPHIKGITEALSTIHFTYEENDYTTTANSSGNYEIDIPELPRQYVELEYYAVDPAGNQSSTRLLKLMIGVENFPAELLPQEKISEATETTSGEVIPTPTGANGEPPTETIKVFGIQVTDQDGVPLAETAVYIDGQKYVTDKNGKIFIEKKPTAEMTLEVEVNGQRVKGNILGEKIVAEAVTKGPDKKGMATRLKVSLWVLALGGIGYGVVRLVRYFPNKK</sequence>
<name>A0A2M7W148_9BACT</name>
<dbReference type="AlphaFoldDB" id="A0A2M7W148"/>
<evidence type="ECO:0000313" key="3">
    <source>
        <dbReference type="Proteomes" id="UP000228952"/>
    </source>
</evidence>
<evidence type="ECO:0000313" key="2">
    <source>
        <dbReference type="EMBL" id="PJA12745.1"/>
    </source>
</evidence>
<reference evidence="3" key="1">
    <citation type="submission" date="2017-09" db="EMBL/GenBank/DDBJ databases">
        <title>Depth-based differentiation of microbial function through sediment-hosted aquifers and enrichment of novel symbionts in the deep terrestrial subsurface.</title>
        <authorList>
            <person name="Probst A.J."/>
            <person name="Ladd B."/>
            <person name="Jarett J.K."/>
            <person name="Geller-Mcgrath D.E."/>
            <person name="Sieber C.M.K."/>
            <person name="Emerson J.B."/>
            <person name="Anantharaman K."/>
            <person name="Thomas B.C."/>
            <person name="Malmstrom R."/>
            <person name="Stieglmeier M."/>
            <person name="Klingl A."/>
            <person name="Woyke T."/>
            <person name="Ryan C.M."/>
            <person name="Banfield J.F."/>
        </authorList>
    </citation>
    <scope>NUCLEOTIDE SEQUENCE [LARGE SCALE GENOMIC DNA]</scope>
</reference>
<dbReference type="InterPro" id="IPR050952">
    <property type="entry name" value="TRIM-NHL_E3_ligases"/>
</dbReference>
<dbReference type="SUPFAM" id="SSF101898">
    <property type="entry name" value="NHL repeat"/>
    <property type="match status" value="1"/>
</dbReference>
<dbReference type="GO" id="GO:0061630">
    <property type="term" value="F:ubiquitin protein ligase activity"/>
    <property type="evidence" value="ECO:0007669"/>
    <property type="project" value="TreeGrafter"/>
</dbReference>
<dbReference type="InterPro" id="IPR011042">
    <property type="entry name" value="6-blade_b-propeller_TolB-like"/>
</dbReference>
<dbReference type="Proteomes" id="UP000228952">
    <property type="component" value="Unassembled WGS sequence"/>
</dbReference>
<gene>
    <name evidence="2" type="ORF">COX64_04170</name>
</gene>
<keyword evidence="1" id="KW-0472">Membrane</keyword>
<protein>
    <recommendedName>
        <fullName evidence="4">Bacterial Ig domain-containing protein</fullName>
    </recommendedName>
</protein>
<keyword evidence="1" id="KW-1133">Transmembrane helix</keyword>
<dbReference type="PANTHER" id="PTHR24104">
    <property type="entry name" value="E3 UBIQUITIN-PROTEIN LIGASE NHLRC1-RELATED"/>
    <property type="match status" value="1"/>
</dbReference>
<dbReference type="GO" id="GO:0008270">
    <property type="term" value="F:zinc ion binding"/>
    <property type="evidence" value="ECO:0007669"/>
    <property type="project" value="UniProtKB-KW"/>
</dbReference>
<dbReference type="GO" id="GO:0000209">
    <property type="term" value="P:protein polyubiquitination"/>
    <property type="evidence" value="ECO:0007669"/>
    <property type="project" value="TreeGrafter"/>
</dbReference>
<accession>A0A2M7W148</accession>
<dbReference type="InterPro" id="IPR013783">
    <property type="entry name" value="Ig-like_fold"/>
</dbReference>
<evidence type="ECO:0008006" key="4">
    <source>
        <dbReference type="Google" id="ProtNLM"/>
    </source>
</evidence>
<dbReference type="Gene3D" id="2.60.40.10">
    <property type="entry name" value="Immunoglobulins"/>
    <property type="match status" value="1"/>
</dbReference>